<dbReference type="InterPro" id="IPR011579">
    <property type="entry name" value="ATPase_dom"/>
</dbReference>
<evidence type="ECO:0000313" key="3">
    <source>
        <dbReference type="EMBL" id="SDG81728.1"/>
    </source>
</evidence>
<dbReference type="EMBL" id="FNCQ01000010">
    <property type="protein sequence ID" value="SDG81728.1"/>
    <property type="molecule type" value="Genomic_DNA"/>
</dbReference>
<dbReference type="SUPFAM" id="SSF52540">
    <property type="entry name" value="P-loop containing nucleoside triphosphate hydrolases"/>
    <property type="match status" value="1"/>
</dbReference>
<dbReference type="Pfam" id="PF03008">
    <property type="entry name" value="DUF234"/>
    <property type="match status" value="1"/>
</dbReference>
<dbReference type="AlphaFoldDB" id="A0A1G7XBX8"/>
<feature type="domain" description="ATPase" evidence="1">
    <location>
        <begin position="4"/>
        <end position="215"/>
    </location>
</feature>
<keyword evidence="4" id="KW-1185">Reference proteome</keyword>
<dbReference type="PANTHER" id="PTHR34704">
    <property type="entry name" value="ATPASE"/>
    <property type="match status" value="1"/>
</dbReference>
<dbReference type="Gene3D" id="3.40.50.300">
    <property type="entry name" value="P-loop containing nucleotide triphosphate hydrolases"/>
    <property type="match status" value="1"/>
</dbReference>
<dbReference type="GO" id="GO:0005524">
    <property type="term" value="F:ATP binding"/>
    <property type="evidence" value="ECO:0007669"/>
    <property type="project" value="InterPro"/>
</dbReference>
<protein>
    <recommendedName>
        <fullName evidence="5">ATP-binding protein</fullName>
    </recommendedName>
</protein>
<sequence length="452" mass="52817">MKQFYDRVREMAELRELQRQAYNDYSRFVVLTGRRRVGKTSLVYRLISETQEDAPGLYFFAGRKTETILVRTFAQEVREKLGEFVPDGMNSFRELFQMILEIGKRKKFTLFIDEFQEFDNINAGIFSDIQELWDEYKKQTNICLIVSGSISRLMEKIFKDEEQPLFGRDDSTIKLQPFNTETMKEILGDYKPKYTSEDLLALWTITGGVARYIELLMNNGCTDVKKMIHYVCSSGDSYFVDEGKKILIQEFGKQYGTYFSILDQIAHGDVTQSEIEGALGMKSLGGQMKILEEKYGIIKKKRPIGAKEGSQTVRYEIQDNFFRFWFRYINRYAALIELQNMPALERIMTDDYTTFSGIALERWFRQKMMESCRYKQIGGWWQPNGVNSKGNKDDFEIGIVAETLEGNVEAYEVKRNPQKYSPARLEEKVAEMKRRIFRGKEVTKGDLSMEDM</sequence>
<dbReference type="InterPro" id="IPR004256">
    <property type="entry name" value="DUF234"/>
</dbReference>
<accession>A0A1G7XBX8</accession>
<evidence type="ECO:0000259" key="2">
    <source>
        <dbReference type="Pfam" id="PF03008"/>
    </source>
</evidence>
<dbReference type="RefSeq" id="WP_091817906.1">
    <property type="nucleotide sequence ID" value="NZ_FNCQ01000010.1"/>
</dbReference>
<gene>
    <name evidence="3" type="ORF">SAMN04487901_11047</name>
</gene>
<reference evidence="4" key="1">
    <citation type="submission" date="2016-10" db="EMBL/GenBank/DDBJ databases">
        <authorList>
            <person name="Varghese N."/>
            <person name="Submissions S."/>
        </authorList>
    </citation>
    <scope>NUCLEOTIDE SEQUENCE [LARGE SCALE GENOMIC DNA]</scope>
    <source>
        <strain evidence="4">BP1-148</strain>
    </source>
</reference>
<dbReference type="InterPro" id="IPR027417">
    <property type="entry name" value="P-loop_NTPase"/>
</dbReference>
<organism evidence="3 4">
    <name type="scientific">Prevotella communis</name>
    <dbReference type="NCBI Taxonomy" id="2913614"/>
    <lineage>
        <taxon>Bacteria</taxon>
        <taxon>Pseudomonadati</taxon>
        <taxon>Bacteroidota</taxon>
        <taxon>Bacteroidia</taxon>
        <taxon>Bacteroidales</taxon>
        <taxon>Prevotellaceae</taxon>
        <taxon>Prevotella</taxon>
    </lineage>
</organism>
<dbReference type="PANTHER" id="PTHR34704:SF1">
    <property type="entry name" value="ATPASE"/>
    <property type="match status" value="1"/>
</dbReference>
<dbReference type="Proteomes" id="UP000198779">
    <property type="component" value="Unassembled WGS sequence"/>
</dbReference>
<evidence type="ECO:0000259" key="1">
    <source>
        <dbReference type="Pfam" id="PF01637"/>
    </source>
</evidence>
<evidence type="ECO:0000313" key="4">
    <source>
        <dbReference type="Proteomes" id="UP000198779"/>
    </source>
</evidence>
<name>A0A1G7XBX8_9BACT</name>
<feature type="domain" description="DUF234" evidence="2">
    <location>
        <begin position="325"/>
        <end position="415"/>
    </location>
</feature>
<proteinExistence type="predicted"/>
<dbReference type="Pfam" id="PF01637">
    <property type="entry name" value="ATPase_2"/>
    <property type="match status" value="1"/>
</dbReference>
<evidence type="ECO:0008006" key="5">
    <source>
        <dbReference type="Google" id="ProtNLM"/>
    </source>
</evidence>
<dbReference type="STRING" id="645274.SAMN04487901_11047"/>